<sequence length="212" mass="24119">MSSHYDFFYFDRHGIALTGRSLLALGGFDWSNKFPENWTEVEKAKTPFGRLPVLIETRADGSKFILAESNAINRYLARKSGLGLLGSNEDEAALIDQYYESWGEIVAKGGRIRRLRDLEPEKYAEQFETFKETVAIPILLRHEEALIKNGTGYYVGDKLSLVDVHATCLITAFGPLLSIEKKYPHLWKLAENVRSLEPVKAEVERYTMPSRT</sequence>
<dbReference type="Pfam" id="PF14497">
    <property type="entry name" value="GST_C_3"/>
    <property type="match status" value="1"/>
</dbReference>
<evidence type="ECO:0008006" key="5">
    <source>
        <dbReference type="Google" id="ProtNLM"/>
    </source>
</evidence>
<dbReference type="AlphaFoldDB" id="A0A8H7PL21"/>
<dbReference type="InterPro" id="IPR050213">
    <property type="entry name" value="GST_superfamily"/>
</dbReference>
<dbReference type="InterPro" id="IPR004045">
    <property type="entry name" value="Glutathione_S-Trfase_N"/>
</dbReference>
<evidence type="ECO:0000259" key="1">
    <source>
        <dbReference type="PROSITE" id="PS50404"/>
    </source>
</evidence>
<proteinExistence type="predicted"/>
<dbReference type="GO" id="GO:0004364">
    <property type="term" value="F:glutathione transferase activity"/>
    <property type="evidence" value="ECO:0007669"/>
    <property type="project" value="TreeGrafter"/>
</dbReference>
<dbReference type="InterPro" id="IPR004046">
    <property type="entry name" value="GST_C"/>
</dbReference>
<keyword evidence="4" id="KW-1185">Reference proteome</keyword>
<dbReference type="InterPro" id="IPR036249">
    <property type="entry name" value="Thioredoxin-like_sf"/>
</dbReference>
<evidence type="ECO:0000313" key="3">
    <source>
        <dbReference type="EMBL" id="KAG2175953.1"/>
    </source>
</evidence>
<dbReference type="PANTHER" id="PTHR11571">
    <property type="entry name" value="GLUTATHIONE S-TRANSFERASE"/>
    <property type="match status" value="1"/>
</dbReference>
<dbReference type="CDD" id="cd03192">
    <property type="entry name" value="GST_C_Sigma_like"/>
    <property type="match status" value="1"/>
</dbReference>
<evidence type="ECO:0000313" key="4">
    <source>
        <dbReference type="Proteomes" id="UP000612746"/>
    </source>
</evidence>
<dbReference type="SUPFAM" id="SSF47616">
    <property type="entry name" value="GST C-terminal domain-like"/>
    <property type="match status" value="1"/>
</dbReference>
<feature type="domain" description="GST C-terminal" evidence="2">
    <location>
        <begin position="88"/>
        <end position="212"/>
    </location>
</feature>
<dbReference type="Pfam" id="PF02798">
    <property type="entry name" value="GST_N"/>
    <property type="match status" value="1"/>
</dbReference>
<dbReference type="InterPro" id="IPR040079">
    <property type="entry name" value="Glutathione_S-Trfase"/>
</dbReference>
<dbReference type="PROSITE" id="PS50405">
    <property type="entry name" value="GST_CTER"/>
    <property type="match status" value="1"/>
</dbReference>
<dbReference type="PANTHER" id="PTHR11571:SF150">
    <property type="entry name" value="GLUTATHIONE S-TRANSFERASE"/>
    <property type="match status" value="1"/>
</dbReference>
<gene>
    <name evidence="3" type="ORF">INT44_000431</name>
</gene>
<dbReference type="OrthoDB" id="414243at2759"/>
<dbReference type="InterPro" id="IPR010987">
    <property type="entry name" value="Glutathione-S-Trfase_C-like"/>
</dbReference>
<dbReference type="EMBL" id="JAEPRA010000014">
    <property type="protein sequence ID" value="KAG2175953.1"/>
    <property type="molecule type" value="Genomic_DNA"/>
</dbReference>
<dbReference type="PROSITE" id="PS50404">
    <property type="entry name" value="GST_NTER"/>
    <property type="match status" value="1"/>
</dbReference>
<dbReference type="Proteomes" id="UP000612746">
    <property type="component" value="Unassembled WGS sequence"/>
</dbReference>
<dbReference type="SFLD" id="SFLDS00019">
    <property type="entry name" value="Glutathione_Transferase_(cytos"/>
    <property type="match status" value="1"/>
</dbReference>
<dbReference type="SUPFAM" id="SSF52833">
    <property type="entry name" value="Thioredoxin-like"/>
    <property type="match status" value="1"/>
</dbReference>
<organism evidence="3 4">
    <name type="scientific">Umbelopsis vinacea</name>
    <dbReference type="NCBI Taxonomy" id="44442"/>
    <lineage>
        <taxon>Eukaryota</taxon>
        <taxon>Fungi</taxon>
        <taxon>Fungi incertae sedis</taxon>
        <taxon>Mucoromycota</taxon>
        <taxon>Mucoromycotina</taxon>
        <taxon>Umbelopsidomycetes</taxon>
        <taxon>Umbelopsidales</taxon>
        <taxon>Umbelopsidaceae</taxon>
        <taxon>Umbelopsis</taxon>
    </lineage>
</organism>
<dbReference type="Gene3D" id="1.20.1050.10">
    <property type="match status" value="1"/>
</dbReference>
<dbReference type="Gene3D" id="3.40.30.10">
    <property type="entry name" value="Glutaredoxin"/>
    <property type="match status" value="1"/>
</dbReference>
<dbReference type="InterPro" id="IPR036282">
    <property type="entry name" value="Glutathione-S-Trfase_C_sf"/>
</dbReference>
<reference evidence="3" key="1">
    <citation type="submission" date="2020-12" db="EMBL/GenBank/DDBJ databases">
        <title>Metabolic potential, ecology and presence of endohyphal bacteria is reflected in genomic diversity of Mucoromycotina.</title>
        <authorList>
            <person name="Muszewska A."/>
            <person name="Okrasinska A."/>
            <person name="Steczkiewicz K."/>
            <person name="Drgas O."/>
            <person name="Orlowska M."/>
            <person name="Perlinska-Lenart U."/>
            <person name="Aleksandrzak-Piekarczyk T."/>
            <person name="Szatraj K."/>
            <person name="Zielenkiewicz U."/>
            <person name="Pilsyk S."/>
            <person name="Malc E."/>
            <person name="Mieczkowski P."/>
            <person name="Kruszewska J.S."/>
            <person name="Biernat P."/>
            <person name="Pawlowska J."/>
        </authorList>
    </citation>
    <scope>NUCLEOTIDE SEQUENCE</scope>
    <source>
        <strain evidence="3">WA0000051536</strain>
    </source>
</reference>
<accession>A0A8H7PL21</accession>
<protein>
    <recommendedName>
        <fullName evidence="5">Glutathione S-transferase</fullName>
    </recommendedName>
</protein>
<feature type="domain" description="GST N-terminal" evidence="1">
    <location>
        <begin position="3"/>
        <end position="84"/>
    </location>
</feature>
<dbReference type="GO" id="GO:0006749">
    <property type="term" value="P:glutathione metabolic process"/>
    <property type="evidence" value="ECO:0007669"/>
    <property type="project" value="TreeGrafter"/>
</dbReference>
<evidence type="ECO:0000259" key="2">
    <source>
        <dbReference type="PROSITE" id="PS50405"/>
    </source>
</evidence>
<name>A0A8H7PL21_9FUNG</name>
<comment type="caution">
    <text evidence="3">The sequence shown here is derived from an EMBL/GenBank/DDBJ whole genome shotgun (WGS) entry which is preliminary data.</text>
</comment>